<dbReference type="PANTHER" id="PTHR40465:SF1">
    <property type="entry name" value="DUF6534 DOMAIN-CONTAINING PROTEIN"/>
    <property type="match status" value="1"/>
</dbReference>
<evidence type="ECO:0000256" key="1">
    <source>
        <dbReference type="SAM" id="Phobius"/>
    </source>
</evidence>
<keyword evidence="4" id="KW-1185">Reference proteome</keyword>
<dbReference type="Pfam" id="PF20152">
    <property type="entry name" value="DUF6534"/>
    <property type="match status" value="1"/>
</dbReference>
<feature type="transmembrane region" description="Helical" evidence="1">
    <location>
        <begin position="234"/>
        <end position="253"/>
    </location>
</feature>
<dbReference type="PANTHER" id="PTHR40465">
    <property type="entry name" value="CHROMOSOME 1, WHOLE GENOME SHOTGUN SEQUENCE"/>
    <property type="match status" value="1"/>
</dbReference>
<feature type="transmembrane region" description="Helical" evidence="1">
    <location>
        <begin position="120"/>
        <end position="144"/>
    </location>
</feature>
<name>A0AAD4ECL7_9AGAM</name>
<feature type="transmembrane region" description="Helical" evidence="1">
    <location>
        <begin position="160"/>
        <end position="180"/>
    </location>
</feature>
<comment type="caution">
    <text evidence="3">The sequence shown here is derived from an EMBL/GenBank/DDBJ whole genome shotgun (WGS) entry which is preliminary data.</text>
</comment>
<reference evidence="3" key="1">
    <citation type="journal article" date="2020" name="New Phytol.">
        <title>Comparative genomics reveals dynamic genome evolution in host specialist ectomycorrhizal fungi.</title>
        <authorList>
            <person name="Lofgren L.A."/>
            <person name="Nguyen N.H."/>
            <person name="Vilgalys R."/>
            <person name="Ruytinx J."/>
            <person name="Liao H.L."/>
            <person name="Branco S."/>
            <person name="Kuo A."/>
            <person name="LaButti K."/>
            <person name="Lipzen A."/>
            <person name="Andreopoulos W."/>
            <person name="Pangilinan J."/>
            <person name="Riley R."/>
            <person name="Hundley H."/>
            <person name="Na H."/>
            <person name="Barry K."/>
            <person name="Grigoriev I.V."/>
            <person name="Stajich J.E."/>
            <person name="Kennedy P.G."/>
        </authorList>
    </citation>
    <scope>NUCLEOTIDE SEQUENCE</scope>
    <source>
        <strain evidence="3">FC203</strain>
    </source>
</reference>
<dbReference type="RefSeq" id="XP_041229086.1">
    <property type="nucleotide sequence ID" value="XM_041360965.1"/>
</dbReference>
<evidence type="ECO:0000259" key="2">
    <source>
        <dbReference type="Pfam" id="PF20152"/>
    </source>
</evidence>
<gene>
    <name evidence="3" type="ORF">F5891DRAFT_1016762</name>
</gene>
<evidence type="ECO:0000313" key="4">
    <source>
        <dbReference type="Proteomes" id="UP001195769"/>
    </source>
</evidence>
<feature type="transmembrane region" description="Helical" evidence="1">
    <location>
        <begin position="12"/>
        <end position="34"/>
    </location>
</feature>
<dbReference type="GeneID" id="64655263"/>
<keyword evidence="1" id="KW-1133">Transmembrane helix</keyword>
<protein>
    <recommendedName>
        <fullName evidence="2">DUF6534 domain-containing protein</fullName>
    </recommendedName>
</protein>
<dbReference type="AlphaFoldDB" id="A0AAD4ECL7"/>
<accession>A0AAD4ECL7</accession>
<feature type="transmembrane region" description="Helical" evidence="1">
    <location>
        <begin position="201"/>
        <end position="222"/>
    </location>
</feature>
<sequence>MVNSVQVMWGPGAIGFMIATAFYGAAFGQYIFYLRSFPQDSKRLKLFVFMVFCLGTIHEYALIGMYWSILISCRRSTSHECTTELPWQMVLGVFMACWIIFAVQCFYAHRVWIITEHNRLITGTICAFAATALVFGTITGGVIFDTRNPVDLFGKKWCQISAVAGALCDILITGTVWWFLRPARTDNVRSKPDVLNKLTQIFVHMGLLTCIMAIAMAVLYQVQDGGLGQFYSALPGSLLAKTYLNSMMGVLNARKSIREQQRLEVVCSSMELPTIPTIR</sequence>
<dbReference type="InterPro" id="IPR045339">
    <property type="entry name" value="DUF6534"/>
</dbReference>
<organism evidence="3 4">
    <name type="scientific">Suillus fuscotomentosus</name>
    <dbReference type="NCBI Taxonomy" id="1912939"/>
    <lineage>
        <taxon>Eukaryota</taxon>
        <taxon>Fungi</taxon>
        <taxon>Dikarya</taxon>
        <taxon>Basidiomycota</taxon>
        <taxon>Agaricomycotina</taxon>
        <taxon>Agaricomycetes</taxon>
        <taxon>Agaricomycetidae</taxon>
        <taxon>Boletales</taxon>
        <taxon>Suillineae</taxon>
        <taxon>Suillaceae</taxon>
        <taxon>Suillus</taxon>
    </lineage>
</organism>
<feature type="domain" description="DUF6534" evidence="2">
    <location>
        <begin position="166"/>
        <end position="256"/>
    </location>
</feature>
<feature type="transmembrane region" description="Helical" evidence="1">
    <location>
        <begin position="89"/>
        <end position="108"/>
    </location>
</feature>
<keyword evidence="1" id="KW-0812">Transmembrane</keyword>
<feature type="transmembrane region" description="Helical" evidence="1">
    <location>
        <begin position="46"/>
        <end position="69"/>
    </location>
</feature>
<dbReference type="Proteomes" id="UP001195769">
    <property type="component" value="Unassembled WGS sequence"/>
</dbReference>
<proteinExistence type="predicted"/>
<evidence type="ECO:0000313" key="3">
    <source>
        <dbReference type="EMBL" id="KAG1903511.1"/>
    </source>
</evidence>
<keyword evidence="1" id="KW-0472">Membrane</keyword>
<dbReference type="EMBL" id="JABBWK010000012">
    <property type="protein sequence ID" value="KAG1903511.1"/>
    <property type="molecule type" value="Genomic_DNA"/>
</dbReference>